<dbReference type="CDD" id="cd00082">
    <property type="entry name" value="HisKA"/>
    <property type="match status" value="1"/>
</dbReference>
<dbReference type="SUPFAM" id="SSF55781">
    <property type="entry name" value="GAF domain-like"/>
    <property type="match status" value="1"/>
</dbReference>
<reference evidence="14 15" key="1">
    <citation type="submission" date="2019-12" db="EMBL/GenBank/DDBJ databases">
        <title>Genomic-based taxomic classification of the family Erythrobacteraceae.</title>
        <authorList>
            <person name="Xu L."/>
        </authorList>
    </citation>
    <scope>NUCLEOTIDE SEQUENCE [LARGE SCALE GENOMIC DNA]</scope>
    <source>
        <strain evidence="14 15">JCM 10282</strain>
    </source>
</reference>
<dbReference type="SUPFAM" id="SSF47384">
    <property type="entry name" value="Homodimeric domain of signal transducing histidine kinase"/>
    <property type="match status" value="1"/>
</dbReference>
<keyword evidence="3 9" id="KW-0597">Phosphoprotein</keyword>
<dbReference type="Gene3D" id="3.30.450.40">
    <property type="match status" value="1"/>
</dbReference>
<dbReference type="SUPFAM" id="SSF52172">
    <property type="entry name" value="CheY-like"/>
    <property type="match status" value="1"/>
</dbReference>
<dbReference type="InterPro" id="IPR001789">
    <property type="entry name" value="Sig_transdc_resp-reg_receiver"/>
</dbReference>
<dbReference type="InterPro" id="IPR011006">
    <property type="entry name" value="CheY-like_superfamily"/>
</dbReference>
<comment type="caution">
    <text evidence="14">The sequence shown here is derived from an EMBL/GenBank/DDBJ whole genome shotgun (WGS) entry which is preliminary data.</text>
</comment>
<dbReference type="InterPro" id="IPR013767">
    <property type="entry name" value="PAS_fold"/>
</dbReference>
<dbReference type="Gene3D" id="3.30.450.20">
    <property type="entry name" value="PAS domain"/>
    <property type="match status" value="2"/>
</dbReference>
<dbReference type="GO" id="GO:0006355">
    <property type="term" value="P:regulation of DNA-templated transcription"/>
    <property type="evidence" value="ECO:0007669"/>
    <property type="project" value="InterPro"/>
</dbReference>
<name>A0A6I4UF89_9SPHN</name>
<dbReference type="InterPro" id="IPR003661">
    <property type="entry name" value="HisK_dim/P_dom"/>
</dbReference>
<evidence type="ECO:0000313" key="16">
    <source>
        <dbReference type="Proteomes" id="UP000548685"/>
    </source>
</evidence>
<keyword evidence="4" id="KW-0808">Transferase</keyword>
<dbReference type="GO" id="GO:0000155">
    <property type="term" value="F:phosphorelay sensor kinase activity"/>
    <property type="evidence" value="ECO:0007669"/>
    <property type="project" value="InterPro"/>
</dbReference>
<dbReference type="PANTHER" id="PTHR43065">
    <property type="entry name" value="SENSOR HISTIDINE KINASE"/>
    <property type="match status" value="1"/>
</dbReference>
<evidence type="ECO:0000256" key="8">
    <source>
        <dbReference type="ARBA" id="ARBA00023012"/>
    </source>
</evidence>
<evidence type="ECO:0000313" key="14">
    <source>
        <dbReference type="EMBL" id="MXP37146.1"/>
    </source>
</evidence>
<dbReference type="EC" id="2.7.13.3" evidence="2"/>
<evidence type="ECO:0000259" key="11">
    <source>
        <dbReference type="PROSITE" id="PS50110"/>
    </source>
</evidence>
<dbReference type="Pfam" id="PF13188">
    <property type="entry name" value="PAS_8"/>
    <property type="match status" value="1"/>
</dbReference>
<dbReference type="Pfam" id="PF00989">
    <property type="entry name" value="PAS"/>
    <property type="match status" value="1"/>
</dbReference>
<evidence type="ECO:0000256" key="4">
    <source>
        <dbReference type="ARBA" id="ARBA00022679"/>
    </source>
</evidence>
<evidence type="ECO:0000256" key="6">
    <source>
        <dbReference type="ARBA" id="ARBA00022777"/>
    </source>
</evidence>
<dbReference type="PRINTS" id="PR00344">
    <property type="entry name" value="BCTRLSENSOR"/>
</dbReference>
<keyword evidence="5" id="KW-0547">Nucleotide-binding</keyword>
<evidence type="ECO:0000259" key="10">
    <source>
        <dbReference type="PROSITE" id="PS50109"/>
    </source>
</evidence>
<dbReference type="Gene3D" id="1.10.287.130">
    <property type="match status" value="1"/>
</dbReference>
<dbReference type="InterPro" id="IPR036097">
    <property type="entry name" value="HisK_dim/P_sf"/>
</dbReference>
<dbReference type="SMART" id="SM00091">
    <property type="entry name" value="PAS"/>
    <property type="match status" value="2"/>
</dbReference>
<dbReference type="SMART" id="SM00448">
    <property type="entry name" value="REC"/>
    <property type="match status" value="1"/>
</dbReference>
<evidence type="ECO:0000313" key="15">
    <source>
        <dbReference type="Proteomes" id="UP000430021"/>
    </source>
</evidence>
<dbReference type="OrthoDB" id="9796100at2"/>
<dbReference type="RefSeq" id="WP_160759308.1">
    <property type="nucleotide sequence ID" value="NZ_BAAADZ010000002.1"/>
</dbReference>
<sequence>MLEPDFTLPPIPYDEPDRLAALHRLDVLDTPPEAELDVITRLAADRFDTPTALISLVDSTRQWFKSRYGLEASETCRSDSFCGHTIAGEGVMVVPDATADPRFATNLLVIGAPHIRFYAGAPLMLADGHKVGTLCVIDSEPRAGLSEREAEILQLMARQVVSLLEGRNARQDRRIAQLIAQTTTDAFVCADSHSRITLWNRAAEAMFGWSAAEALGQSLDLITPQVHRKGHHAGVARMRAREPSKLVGQTVEVPALCKAGHEIPVELSLAMWPEEGGDDRTPAGFAAIIRDISARKAAEAERVTTEARLARQVAAIQASDDGIALTDAAGDFIFMNSAHAAMFGYPDPAALVGRPWTVLYDPLEAQRINDEAMPILFAQGQWRGETQGLKVDGTPIEQEIALSLAPEGGIVCVTRDVGDRRGMEREKARLREQLMLAQRQEVVGQLASGIAHDFNNLIAAISGTAELLRHIDDNRVRHHALRIQSAATTAAGLVEKLLTLGRRVPHPKLVDLRRTLWDVRDLASSSLTDPLHRIELELPSEPLMALTDDTELNQVVLNLVLNARDALRPGETARIKLEVLSAEGIQPTGKLILGTVPEVPAALIRVSDTGIGIRPEELEQVFEPFFTHKGEAGTGLGLAVVAGIIASNNGALAIQSWPSCGTVFEIWWPLEPGTVGDSAEGSDASLRAGPGLLGKAVLVVDDNPAVVDTLAEMLEQLGVEVGPCLDPADAIAVIRDDPTGWDLVITDYDMPGMNGAQLAKTLRKYRKDLPILLLTALPRVHQLHQGPDGVFDGVLGKPTSAARLASSAAAAMAAARERSNACVS</sequence>
<dbReference type="Pfam" id="PF00072">
    <property type="entry name" value="Response_reg"/>
    <property type="match status" value="1"/>
</dbReference>
<evidence type="ECO:0000313" key="13">
    <source>
        <dbReference type="EMBL" id="MBB3775230.1"/>
    </source>
</evidence>
<evidence type="ECO:0000256" key="9">
    <source>
        <dbReference type="PROSITE-ProRule" id="PRU00169"/>
    </source>
</evidence>
<dbReference type="InterPro" id="IPR036890">
    <property type="entry name" value="HATPase_C_sf"/>
</dbReference>
<dbReference type="Pfam" id="PF01590">
    <property type="entry name" value="GAF"/>
    <property type="match status" value="1"/>
</dbReference>
<dbReference type="Pfam" id="PF02518">
    <property type="entry name" value="HATPase_c"/>
    <property type="match status" value="1"/>
</dbReference>
<keyword evidence="8" id="KW-0902">Two-component regulatory system</keyword>
<dbReference type="PROSITE" id="PS50112">
    <property type="entry name" value="PAS"/>
    <property type="match status" value="1"/>
</dbReference>
<evidence type="ECO:0000259" key="12">
    <source>
        <dbReference type="PROSITE" id="PS50112"/>
    </source>
</evidence>
<protein>
    <recommendedName>
        <fullName evidence="2">histidine kinase</fullName>
        <ecNumber evidence="2">2.7.13.3</ecNumber>
    </recommendedName>
</protein>
<dbReference type="Proteomes" id="UP000548685">
    <property type="component" value="Unassembled WGS sequence"/>
</dbReference>
<dbReference type="SMART" id="SM00388">
    <property type="entry name" value="HisKA"/>
    <property type="match status" value="1"/>
</dbReference>
<dbReference type="InterPro" id="IPR003018">
    <property type="entry name" value="GAF"/>
</dbReference>
<dbReference type="CDD" id="cd00130">
    <property type="entry name" value="PAS"/>
    <property type="match status" value="2"/>
</dbReference>
<dbReference type="InterPro" id="IPR003594">
    <property type="entry name" value="HATPase_dom"/>
</dbReference>
<dbReference type="PANTHER" id="PTHR43065:SF46">
    <property type="entry name" value="C4-DICARBOXYLATE TRANSPORT SENSOR PROTEIN DCTB"/>
    <property type="match status" value="1"/>
</dbReference>
<gene>
    <name evidence="13" type="ORF">FHS52_001173</name>
    <name evidence="14" type="ORF">GRI59_00785</name>
</gene>
<dbReference type="SMART" id="SM00065">
    <property type="entry name" value="GAF"/>
    <property type="match status" value="1"/>
</dbReference>
<feature type="domain" description="PAS" evidence="12">
    <location>
        <begin position="171"/>
        <end position="225"/>
    </location>
</feature>
<dbReference type="Pfam" id="PF00512">
    <property type="entry name" value="HisKA"/>
    <property type="match status" value="1"/>
</dbReference>
<reference evidence="13 16" key="2">
    <citation type="submission" date="2020-08" db="EMBL/GenBank/DDBJ databases">
        <title>Genomic Encyclopedia of Type Strains, Phase IV (KMG-IV): sequencing the most valuable type-strain genomes for metagenomic binning, comparative biology and taxonomic classification.</title>
        <authorList>
            <person name="Goeker M."/>
        </authorList>
    </citation>
    <scope>NUCLEOTIDE SEQUENCE [LARGE SCALE GENOMIC DNA]</scope>
    <source>
        <strain evidence="13 16">DSM 8510</strain>
    </source>
</reference>
<evidence type="ECO:0000256" key="2">
    <source>
        <dbReference type="ARBA" id="ARBA00012438"/>
    </source>
</evidence>
<dbReference type="Proteomes" id="UP000430021">
    <property type="component" value="Unassembled WGS sequence"/>
</dbReference>
<dbReference type="NCBIfam" id="TIGR00229">
    <property type="entry name" value="sensory_box"/>
    <property type="match status" value="2"/>
</dbReference>
<dbReference type="InterPro" id="IPR035965">
    <property type="entry name" value="PAS-like_dom_sf"/>
</dbReference>
<dbReference type="Gene3D" id="3.30.565.10">
    <property type="entry name" value="Histidine kinase-like ATPase, C-terminal domain"/>
    <property type="match status" value="1"/>
</dbReference>
<dbReference type="EMBL" id="JACICE010000001">
    <property type="protein sequence ID" value="MBB3775230.1"/>
    <property type="molecule type" value="Genomic_DNA"/>
</dbReference>
<keyword evidence="16" id="KW-1185">Reference proteome</keyword>
<feature type="domain" description="Response regulatory" evidence="11">
    <location>
        <begin position="696"/>
        <end position="812"/>
    </location>
</feature>
<dbReference type="GO" id="GO:0005524">
    <property type="term" value="F:ATP binding"/>
    <property type="evidence" value="ECO:0007669"/>
    <property type="project" value="UniProtKB-KW"/>
</dbReference>
<comment type="catalytic activity">
    <reaction evidence="1">
        <text>ATP + protein L-histidine = ADP + protein N-phospho-L-histidine.</text>
        <dbReference type="EC" id="2.7.13.3"/>
    </reaction>
</comment>
<evidence type="ECO:0000256" key="1">
    <source>
        <dbReference type="ARBA" id="ARBA00000085"/>
    </source>
</evidence>
<organism evidence="14 15">
    <name type="scientific">Erythrobacter ramosus</name>
    <dbReference type="NCBI Taxonomy" id="35811"/>
    <lineage>
        <taxon>Bacteria</taxon>
        <taxon>Pseudomonadati</taxon>
        <taxon>Pseudomonadota</taxon>
        <taxon>Alphaproteobacteria</taxon>
        <taxon>Sphingomonadales</taxon>
        <taxon>Erythrobacteraceae</taxon>
        <taxon>Erythrobacter/Porphyrobacter group</taxon>
        <taxon>Erythrobacter</taxon>
    </lineage>
</organism>
<dbReference type="InterPro" id="IPR000014">
    <property type="entry name" value="PAS"/>
</dbReference>
<dbReference type="CDD" id="cd00156">
    <property type="entry name" value="REC"/>
    <property type="match status" value="1"/>
</dbReference>
<evidence type="ECO:0000256" key="5">
    <source>
        <dbReference type="ARBA" id="ARBA00022741"/>
    </source>
</evidence>
<dbReference type="SUPFAM" id="SSF55785">
    <property type="entry name" value="PYP-like sensor domain (PAS domain)"/>
    <property type="match status" value="2"/>
</dbReference>
<feature type="domain" description="Histidine kinase" evidence="10">
    <location>
        <begin position="449"/>
        <end position="672"/>
    </location>
</feature>
<evidence type="ECO:0000256" key="3">
    <source>
        <dbReference type="ARBA" id="ARBA00022553"/>
    </source>
</evidence>
<dbReference type="PROSITE" id="PS50110">
    <property type="entry name" value="RESPONSE_REGULATORY"/>
    <property type="match status" value="1"/>
</dbReference>
<proteinExistence type="predicted"/>
<dbReference type="PROSITE" id="PS50109">
    <property type="entry name" value="HIS_KIN"/>
    <property type="match status" value="1"/>
</dbReference>
<keyword evidence="6" id="KW-0418">Kinase</keyword>
<dbReference type="Gene3D" id="3.40.50.2300">
    <property type="match status" value="1"/>
</dbReference>
<dbReference type="SUPFAM" id="SSF55874">
    <property type="entry name" value="ATPase domain of HSP90 chaperone/DNA topoisomerase II/histidine kinase"/>
    <property type="match status" value="1"/>
</dbReference>
<dbReference type="InterPro" id="IPR029016">
    <property type="entry name" value="GAF-like_dom_sf"/>
</dbReference>
<dbReference type="InterPro" id="IPR005467">
    <property type="entry name" value="His_kinase_dom"/>
</dbReference>
<dbReference type="EMBL" id="WTYB01000001">
    <property type="protein sequence ID" value="MXP37146.1"/>
    <property type="molecule type" value="Genomic_DNA"/>
</dbReference>
<dbReference type="AlphaFoldDB" id="A0A6I4UF89"/>
<feature type="modified residue" description="4-aspartylphosphate" evidence="9">
    <location>
        <position position="747"/>
    </location>
</feature>
<accession>A0A6I4UF89</accession>
<keyword evidence="7" id="KW-0067">ATP-binding</keyword>
<evidence type="ECO:0000256" key="7">
    <source>
        <dbReference type="ARBA" id="ARBA00022840"/>
    </source>
</evidence>
<dbReference type="InterPro" id="IPR004358">
    <property type="entry name" value="Sig_transdc_His_kin-like_C"/>
</dbReference>
<dbReference type="SMART" id="SM00387">
    <property type="entry name" value="HATPase_c"/>
    <property type="match status" value="1"/>
</dbReference>